<feature type="region of interest" description="Disordered" evidence="1">
    <location>
        <begin position="26"/>
        <end position="45"/>
    </location>
</feature>
<evidence type="ECO:0008006" key="4">
    <source>
        <dbReference type="Google" id="ProtNLM"/>
    </source>
</evidence>
<sequence length="272" mass="31144">MKRLHYERGRAAFTLWDRLQKHRLAHPRDGAPPVVDPEDDDEGEEWFESDANGNVKIHRDINSGSIGLDDSVPCEATKSDTGNNKFKALFGGSRTHNEQILVRSCGVIVSRATFYNAEAVSNVLLFVQKTFSVPRAFKPEHFIYDTNCNAKQQVLARPEEWSWFLDVGMTVDVFHFLHKHKVGHEFCQEHCNPADHPELMGPDGRTWFFNTSIAEQTNVWLGGYHSICREMLPAKYNFFLDEMIRLHIELTVAKLAADGQNPRRRVARTTSF</sequence>
<dbReference type="EMBL" id="JARIHO010000036">
    <property type="protein sequence ID" value="KAJ7330879.1"/>
    <property type="molecule type" value="Genomic_DNA"/>
</dbReference>
<evidence type="ECO:0000256" key="1">
    <source>
        <dbReference type="SAM" id="MobiDB-lite"/>
    </source>
</evidence>
<comment type="caution">
    <text evidence="2">The sequence shown here is derived from an EMBL/GenBank/DDBJ whole genome shotgun (WGS) entry which is preliminary data.</text>
</comment>
<organism evidence="2 3">
    <name type="scientific">Mycena albidolilacea</name>
    <dbReference type="NCBI Taxonomy" id="1033008"/>
    <lineage>
        <taxon>Eukaryota</taxon>
        <taxon>Fungi</taxon>
        <taxon>Dikarya</taxon>
        <taxon>Basidiomycota</taxon>
        <taxon>Agaricomycotina</taxon>
        <taxon>Agaricomycetes</taxon>
        <taxon>Agaricomycetidae</taxon>
        <taxon>Agaricales</taxon>
        <taxon>Marasmiineae</taxon>
        <taxon>Mycenaceae</taxon>
        <taxon>Mycena</taxon>
    </lineage>
</organism>
<dbReference type="Proteomes" id="UP001218218">
    <property type="component" value="Unassembled WGS sequence"/>
</dbReference>
<name>A0AAD6ZNI3_9AGAR</name>
<proteinExistence type="predicted"/>
<dbReference type="AlphaFoldDB" id="A0AAD6ZNI3"/>
<accession>A0AAD6ZNI3</accession>
<evidence type="ECO:0000313" key="2">
    <source>
        <dbReference type="EMBL" id="KAJ7330879.1"/>
    </source>
</evidence>
<reference evidence="2" key="1">
    <citation type="submission" date="2023-03" db="EMBL/GenBank/DDBJ databases">
        <title>Massive genome expansion in bonnet fungi (Mycena s.s.) driven by repeated elements and novel gene families across ecological guilds.</title>
        <authorList>
            <consortium name="Lawrence Berkeley National Laboratory"/>
            <person name="Harder C.B."/>
            <person name="Miyauchi S."/>
            <person name="Viragh M."/>
            <person name="Kuo A."/>
            <person name="Thoen E."/>
            <person name="Andreopoulos B."/>
            <person name="Lu D."/>
            <person name="Skrede I."/>
            <person name="Drula E."/>
            <person name="Henrissat B."/>
            <person name="Morin E."/>
            <person name="Kohler A."/>
            <person name="Barry K."/>
            <person name="LaButti K."/>
            <person name="Morin E."/>
            <person name="Salamov A."/>
            <person name="Lipzen A."/>
            <person name="Mereny Z."/>
            <person name="Hegedus B."/>
            <person name="Baldrian P."/>
            <person name="Stursova M."/>
            <person name="Weitz H."/>
            <person name="Taylor A."/>
            <person name="Grigoriev I.V."/>
            <person name="Nagy L.G."/>
            <person name="Martin F."/>
            <person name="Kauserud H."/>
        </authorList>
    </citation>
    <scope>NUCLEOTIDE SEQUENCE</scope>
    <source>
        <strain evidence="2">CBHHK002</strain>
    </source>
</reference>
<gene>
    <name evidence="2" type="ORF">DFH08DRAFT_708645</name>
</gene>
<keyword evidence="3" id="KW-1185">Reference proteome</keyword>
<feature type="compositionally biased region" description="Acidic residues" evidence="1">
    <location>
        <begin position="36"/>
        <end position="45"/>
    </location>
</feature>
<protein>
    <recommendedName>
        <fullName evidence="4">Transposase</fullName>
    </recommendedName>
</protein>
<evidence type="ECO:0000313" key="3">
    <source>
        <dbReference type="Proteomes" id="UP001218218"/>
    </source>
</evidence>